<feature type="transmembrane region" description="Helical" evidence="1">
    <location>
        <begin position="138"/>
        <end position="158"/>
    </location>
</feature>
<keyword evidence="1" id="KW-0472">Membrane</keyword>
<keyword evidence="1" id="KW-0812">Transmembrane</keyword>
<dbReference type="InterPro" id="IPR001387">
    <property type="entry name" value="Cro/C1-type_HTH"/>
</dbReference>
<name>A0A9W6FH37_9FIRM</name>
<evidence type="ECO:0000256" key="1">
    <source>
        <dbReference type="SAM" id="Phobius"/>
    </source>
</evidence>
<evidence type="ECO:0000313" key="4">
    <source>
        <dbReference type="Proteomes" id="UP001145094"/>
    </source>
</evidence>
<feature type="transmembrane region" description="Helical" evidence="1">
    <location>
        <begin position="112"/>
        <end position="132"/>
    </location>
</feature>
<gene>
    <name evidence="3" type="ORF">Selli2_30080</name>
</gene>
<proteinExistence type="predicted"/>
<reference evidence="3" key="3">
    <citation type="journal article" date="2023" name="Int. J. Syst. Evol. Microbiol.">
        <title>Sellimonas catena sp. nov., isolated from human faeces.</title>
        <authorList>
            <person name="Hisatomi A."/>
            <person name="Ohkuma M."/>
            <person name="Sakamoto M."/>
        </authorList>
    </citation>
    <scope>NUCLEOTIDE SEQUENCE</scope>
    <source>
        <strain evidence="3">18CBH55</strain>
    </source>
</reference>
<keyword evidence="1" id="KW-1133">Transmembrane helix</keyword>
<evidence type="ECO:0000313" key="3">
    <source>
        <dbReference type="EMBL" id="GLG91581.1"/>
    </source>
</evidence>
<dbReference type="Proteomes" id="UP001145094">
    <property type="component" value="Unassembled WGS sequence"/>
</dbReference>
<feature type="domain" description="HTH cro/C1-type" evidence="2">
    <location>
        <begin position="57"/>
        <end position="76"/>
    </location>
</feature>
<dbReference type="RefSeq" id="WP_281845755.1">
    <property type="nucleotide sequence ID" value="NZ_BSCH01000022.1"/>
</dbReference>
<sequence length="173" mass="19879">MTRLTRQGNDRNSLICLCPTCRENFEITGSYRIRRANYQQTVKEICTYCQIRMGYMPDISLLVELAEFYQVSIPEIIDGERKSEKVEQETKDTAIKMAEYSKNELNTEKMKIISVFLMTFGAFIMISSFAIFPSESSWGSIYAIIGGMILTAGIYFRLKPVLLKRSLRIVCCC</sequence>
<protein>
    <recommendedName>
        <fullName evidence="2">HTH cro/C1-type domain-containing protein</fullName>
    </recommendedName>
</protein>
<comment type="caution">
    <text evidence="3">The sequence shown here is derived from an EMBL/GenBank/DDBJ whole genome shotgun (WGS) entry which is preliminary data.</text>
</comment>
<reference evidence="3" key="1">
    <citation type="submission" date="2022-11" db="EMBL/GenBank/DDBJ databases">
        <title>Draft genome sequence of Sellimonas catena strain 18CBH55.</title>
        <authorList>
            <person name="Atsushi H."/>
            <person name="Moriya O."/>
            <person name="Mitsuo S."/>
        </authorList>
    </citation>
    <scope>NUCLEOTIDE SEQUENCE</scope>
    <source>
        <strain evidence="3">18CBH55</strain>
    </source>
</reference>
<dbReference type="PROSITE" id="PS50943">
    <property type="entry name" value="HTH_CROC1"/>
    <property type="match status" value="1"/>
</dbReference>
<reference evidence="3" key="2">
    <citation type="submission" date="2022-11" db="EMBL/GenBank/DDBJ databases">
        <title>Draft genome sequence of Sellimonas catena strain 18CBH55.</title>
        <authorList>
            <person name="Hisatomi A."/>
            <person name="Ohkuma M."/>
            <person name="Sakamoto M."/>
        </authorList>
    </citation>
    <scope>NUCLEOTIDE SEQUENCE</scope>
    <source>
        <strain evidence="3">18CBH55</strain>
    </source>
</reference>
<dbReference type="EMBL" id="BSCH01000022">
    <property type="protein sequence ID" value="GLG91581.1"/>
    <property type="molecule type" value="Genomic_DNA"/>
</dbReference>
<evidence type="ECO:0000259" key="2">
    <source>
        <dbReference type="PROSITE" id="PS50943"/>
    </source>
</evidence>
<dbReference type="AlphaFoldDB" id="A0A9W6FH37"/>
<accession>A0A9W6FH37</accession>
<organism evidence="3 4">
    <name type="scientific">Sellimonas catena</name>
    <dbReference type="NCBI Taxonomy" id="2994035"/>
    <lineage>
        <taxon>Bacteria</taxon>
        <taxon>Bacillati</taxon>
        <taxon>Bacillota</taxon>
        <taxon>Clostridia</taxon>
        <taxon>Lachnospirales</taxon>
        <taxon>Lachnospiraceae</taxon>
        <taxon>Sellimonas</taxon>
    </lineage>
</organism>